<evidence type="ECO:0000256" key="1">
    <source>
        <dbReference type="SAM" id="MobiDB-lite"/>
    </source>
</evidence>
<gene>
    <name evidence="2" type="ORF">F503_08001</name>
</gene>
<evidence type="ECO:0000313" key="2">
    <source>
        <dbReference type="EMBL" id="EPE07350.1"/>
    </source>
</evidence>
<feature type="compositionally biased region" description="Acidic residues" evidence="1">
    <location>
        <begin position="131"/>
        <end position="142"/>
    </location>
</feature>
<dbReference type="GO" id="GO:0000462">
    <property type="term" value="P:maturation of SSU-rRNA from tricistronic rRNA transcript (SSU-rRNA, 5.8S rRNA, LSU-rRNA)"/>
    <property type="evidence" value="ECO:0007669"/>
    <property type="project" value="TreeGrafter"/>
</dbReference>
<feature type="compositionally biased region" description="Acidic residues" evidence="1">
    <location>
        <begin position="154"/>
        <end position="175"/>
    </location>
</feature>
<sequence length="446" mass="48229">MMRYSAAIQCRPSLQSSRSQSFVILADLSIFNAAHTHASMTTVLGKRKKPASAATAAAKSTKTAKPTKSTKSTTTKSTKPTEDTADAADDADAIQDIFRRHFEAQFKPLADVVKKDKKKDKKSRRAKKNDDDDEDDEDDEVAADGKTVVIRENESDDDDDEEEEAERDAEEDDDGGWSGLSGDEEDAGASAAPAIQVIDYSATEPRDDPTTRMSKHERKLYVSSKVPSSFDEVERKQSKQKADVDPSSKQYKDAPEMLADDLALQRLISESHLLAGAFALPSSFSTSAGAAATFGAAGTSASKHSQPFAAGRLRQRTTDLRIQAVANKAKGDGGGDRNNLVTVSNAKESIFTQQKMPMSMRKGIAAAAAARETKRRHEARESGIVLERPQAVVSKKAAKRQRAVDAPAVGLMRGSELKLRDKDIRAIEGPKKTFRGGKGGKGGKRR</sequence>
<feature type="compositionally biased region" description="Basic and acidic residues" evidence="1">
    <location>
        <begin position="232"/>
        <end position="253"/>
    </location>
</feature>
<dbReference type="InterPro" id="IPR053030">
    <property type="entry name" value="Ribosomal_biogenesis_FAF1-like"/>
</dbReference>
<dbReference type="PANTHER" id="PTHR28096">
    <property type="entry name" value="PROTEIN FAF1"/>
    <property type="match status" value="1"/>
</dbReference>
<dbReference type="OrthoDB" id="5556956at2759"/>
<organism evidence="2 3">
    <name type="scientific">Ophiostoma piceae (strain UAMH 11346)</name>
    <name type="common">Sap stain fungus</name>
    <dbReference type="NCBI Taxonomy" id="1262450"/>
    <lineage>
        <taxon>Eukaryota</taxon>
        <taxon>Fungi</taxon>
        <taxon>Dikarya</taxon>
        <taxon>Ascomycota</taxon>
        <taxon>Pezizomycotina</taxon>
        <taxon>Sordariomycetes</taxon>
        <taxon>Sordariomycetidae</taxon>
        <taxon>Ophiostomatales</taxon>
        <taxon>Ophiostomataceae</taxon>
        <taxon>Ophiostoma</taxon>
    </lineage>
</organism>
<feature type="compositionally biased region" description="Basic residues" evidence="1">
    <location>
        <begin position="115"/>
        <end position="127"/>
    </location>
</feature>
<feature type="region of interest" description="Disordered" evidence="1">
    <location>
        <begin position="113"/>
        <end position="253"/>
    </location>
</feature>
<accession>S3D263</accession>
<proteinExistence type="predicted"/>
<dbReference type="Proteomes" id="UP000016923">
    <property type="component" value="Unassembled WGS sequence"/>
</dbReference>
<dbReference type="AlphaFoldDB" id="S3D263"/>
<dbReference type="VEuPathDB" id="FungiDB:F503_08001"/>
<feature type="region of interest" description="Disordered" evidence="1">
    <location>
        <begin position="426"/>
        <end position="446"/>
    </location>
</feature>
<protein>
    <submittedName>
        <fullName evidence="2">Uncharacterized protein</fullName>
    </submittedName>
</protein>
<dbReference type="GO" id="GO:0005730">
    <property type="term" value="C:nucleolus"/>
    <property type="evidence" value="ECO:0007669"/>
    <property type="project" value="TreeGrafter"/>
</dbReference>
<dbReference type="eggNOG" id="ENOG502QVP1">
    <property type="taxonomic scope" value="Eukaryota"/>
</dbReference>
<dbReference type="STRING" id="1262450.S3D263"/>
<dbReference type="PANTHER" id="PTHR28096:SF1">
    <property type="entry name" value="PROTEIN FAF1"/>
    <property type="match status" value="1"/>
</dbReference>
<dbReference type="EMBL" id="KE148151">
    <property type="protein sequence ID" value="EPE07350.1"/>
    <property type="molecule type" value="Genomic_DNA"/>
</dbReference>
<feature type="region of interest" description="Disordered" evidence="1">
    <location>
        <begin position="42"/>
        <end position="90"/>
    </location>
</feature>
<reference evidence="2 3" key="1">
    <citation type="journal article" date="2013" name="BMC Genomics">
        <title>The genome and transcriptome of the pine saprophyte Ophiostoma piceae, and a comparison with the bark beetle-associated pine pathogen Grosmannia clavigera.</title>
        <authorList>
            <person name="Haridas S."/>
            <person name="Wang Y."/>
            <person name="Lim L."/>
            <person name="Massoumi Alamouti S."/>
            <person name="Jackman S."/>
            <person name="Docking R."/>
            <person name="Robertson G."/>
            <person name="Birol I."/>
            <person name="Bohlmann J."/>
            <person name="Breuil C."/>
        </authorList>
    </citation>
    <scope>NUCLEOTIDE SEQUENCE [LARGE SCALE GENOMIC DNA]</scope>
    <source>
        <strain evidence="2 3">UAMH 11346</strain>
    </source>
</reference>
<dbReference type="OMA" id="FEAQFKP"/>
<dbReference type="HOGENOM" id="CLU_054969_0_0_1"/>
<name>S3D263_OPHP1</name>
<keyword evidence="3" id="KW-1185">Reference proteome</keyword>
<feature type="compositionally biased region" description="Low complexity" evidence="1">
    <location>
        <begin position="51"/>
        <end position="78"/>
    </location>
</feature>
<evidence type="ECO:0000313" key="3">
    <source>
        <dbReference type="Proteomes" id="UP000016923"/>
    </source>
</evidence>